<dbReference type="EMBL" id="JBICBT010000971">
    <property type="protein sequence ID" value="KAL3089863.1"/>
    <property type="molecule type" value="Genomic_DNA"/>
</dbReference>
<proteinExistence type="predicted"/>
<protein>
    <recommendedName>
        <fullName evidence="5">NADH-ubiquinone oxidoreductase ESSS subunit</fullName>
    </recommendedName>
</protein>
<evidence type="ECO:0000313" key="4">
    <source>
        <dbReference type="Proteomes" id="UP001620626"/>
    </source>
</evidence>
<gene>
    <name evidence="3" type="ORF">niasHT_022495</name>
</gene>
<dbReference type="AlphaFoldDB" id="A0ABD2JGV8"/>
<name>A0ABD2JGV8_9BILA</name>
<organism evidence="3 4">
    <name type="scientific">Heterodera trifolii</name>
    <dbReference type="NCBI Taxonomy" id="157864"/>
    <lineage>
        <taxon>Eukaryota</taxon>
        <taxon>Metazoa</taxon>
        <taxon>Ecdysozoa</taxon>
        <taxon>Nematoda</taxon>
        <taxon>Chromadorea</taxon>
        <taxon>Rhabditida</taxon>
        <taxon>Tylenchina</taxon>
        <taxon>Tylenchomorpha</taxon>
        <taxon>Tylenchoidea</taxon>
        <taxon>Heteroderidae</taxon>
        <taxon>Heteroderinae</taxon>
        <taxon>Heterodera</taxon>
    </lineage>
</organism>
<keyword evidence="2" id="KW-0472">Membrane</keyword>
<evidence type="ECO:0008006" key="5">
    <source>
        <dbReference type="Google" id="ProtNLM"/>
    </source>
</evidence>
<accession>A0ABD2JGV8</accession>
<feature type="transmembrane region" description="Helical" evidence="2">
    <location>
        <begin position="82"/>
        <end position="101"/>
    </location>
</feature>
<keyword evidence="2" id="KW-1133">Transmembrane helix</keyword>
<feature type="region of interest" description="Disordered" evidence="1">
    <location>
        <begin position="159"/>
        <end position="183"/>
    </location>
</feature>
<evidence type="ECO:0000256" key="1">
    <source>
        <dbReference type="SAM" id="MobiDB-lite"/>
    </source>
</evidence>
<evidence type="ECO:0000313" key="3">
    <source>
        <dbReference type="EMBL" id="KAL3089863.1"/>
    </source>
</evidence>
<sequence length="183" mass="21111">MASFLRFLACRHLSMSSVLRKEAEQLTNEHIDKIRQRTRFSETSAFYGRGSGGRTTGGESDEDAFANPFYIASYYDSKRFEAIRGVSIVASISLLLIYVAWFREPNEVDELWDYDMRLVYFVAKKRVLKEQIEQAKKGGHGTVDLETDLINIEVQEEKIREEEEKKAKKEAAKKKAEQKRTTA</sequence>
<keyword evidence="2" id="KW-0812">Transmembrane</keyword>
<evidence type="ECO:0000256" key="2">
    <source>
        <dbReference type="SAM" id="Phobius"/>
    </source>
</evidence>
<reference evidence="3 4" key="1">
    <citation type="submission" date="2024-10" db="EMBL/GenBank/DDBJ databases">
        <authorList>
            <person name="Kim D."/>
        </authorList>
    </citation>
    <scope>NUCLEOTIDE SEQUENCE [LARGE SCALE GENOMIC DNA]</scope>
    <source>
        <strain evidence="3">BH-2024</strain>
    </source>
</reference>
<keyword evidence="4" id="KW-1185">Reference proteome</keyword>
<comment type="caution">
    <text evidence="3">The sequence shown here is derived from an EMBL/GenBank/DDBJ whole genome shotgun (WGS) entry which is preliminary data.</text>
</comment>
<dbReference type="Proteomes" id="UP001620626">
    <property type="component" value="Unassembled WGS sequence"/>
</dbReference>